<proteinExistence type="predicted"/>
<name>A0A2L2TWX0_9HYPO</name>
<sequence length="71" mass="8317">MPRHRRTSASFDAKNTKRFEQLNTKHNLKSPWLRSSAEAKPLRALIFMLMDDGAQQRGLITGYLLNQWEML</sequence>
<dbReference type="Proteomes" id="UP000245910">
    <property type="component" value="Chromosome III"/>
</dbReference>
<reference evidence="2" key="1">
    <citation type="submission" date="2014-10" db="EMBL/GenBank/DDBJ databases">
        <authorList>
            <person name="King R."/>
        </authorList>
    </citation>
    <scope>NUCLEOTIDE SEQUENCE [LARGE SCALE GENOMIC DNA]</scope>
    <source>
        <strain evidence="2">A3/5</strain>
    </source>
</reference>
<protein>
    <submittedName>
        <fullName evidence="1">Uncharacterized protein</fullName>
    </submittedName>
</protein>
<organism evidence="1 2">
    <name type="scientific">Fusarium venenatum</name>
    <dbReference type="NCBI Taxonomy" id="56646"/>
    <lineage>
        <taxon>Eukaryota</taxon>
        <taxon>Fungi</taxon>
        <taxon>Dikarya</taxon>
        <taxon>Ascomycota</taxon>
        <taxon>Pezizomycotina</taxon>
        <taxon>Sordariomycetes</taxon>
        <taxon>Hypocreomycetidae</taxon>
        <taxon>Hypocreales</taxon>
        <taxon>Nectriaceae</taxon>
        <taxon>Fusarium</taxon>
    </lineage>
</organism>
<evidence type="ECO:0000313" key="1">
    <source>
        <dbReference type="EMBL" id="CEI70527.1"/>
    </source>
</evidence>
<keyword evidence="2" id="KW-1185">Reference proteome</keyword>
<evidence type="ECO:0000313" key="2">
    <source>
        <dbReference type="Proteomes" id="UP000245910"/>
    </source>
</evidence>
<dbReference type="AlphaFoldDB" id="A0A2L2TWX0"/>
<accession>A0A2L2TWX0</accession>
<dbReference type="EMBL" id="LN649231">
    <property type="protein sequence ID" value="CEI70527.1"/>
    <property type="molecule type" value="Genomic_DNA"/>
</dbReference>